<dbReference type="Proteomes" id="UP001630127">
    <property type="component" value="Unassembled WGS sequence"/>
</dbReference>
<protein>
    <submittedName>
        <fullName evidence="1">Uncharacterized protein</fullName>
    </submittedName>
</protein>
<dbReference type="AlphaFoldDB" id="A0ABD2YQ18"/>
<dbReference type="EMBL" id="JBJUIK010000012">
    <property type="protein sequence ID" value="KAL3509474.1"/>
    <property type="molecule type" value="Genomic_DNA"/>
</dbReference>
<comment type="caution">
    <text evidence="1">The sequence shown here is derived from an EMBL/GenBank/DDBJ whole genome shotgun (WGS) entry which is preliminary data.</text>
</comment>
<evidence type="ECO:0000313" key="1">
    <source>
        <dbReference type="EMBL" id="KAL3509474.1"/>
    </source>
</evidence>
<gene>
    <name evidence="1" type="ORF">ACH5RR_028875</name>
</gene>
<dbReference type="PANTHER" id="PTHR47592:SF29">
    <property type="entry name" value="ZINC FINGER, CCHC-TYPE"/>
    <property type="match status" value="1"/>
</dbReference>
<proteinExistence type="predicted"/>
<sequence>MKIFLTTLHFAYVLITKRLKETEGETLEQACARQKWDNDDFICMSHILNGMSDELFDTYQDAISTKDLWERFETRYMQDDATSKKFLISRFNNYKMVAGKPVMEQLYE</sequence>
<name>A0ABD2YQ18_9GENT</name>
<organism evidence="1 2">
    <name type="scientific">Cinchona calisaya</name>
    <dbReference type="NCBI Taxonomy" id="153742"/>
    <lineage>
        <taxon>Eukaryota</taxon>
        <taxon>Viridiplantae</taxon>
        <taxon>Streptophyta</taxon>
        <taxon>Embryophyta</taxon>
        <taxon>Tracheophyta</taxon>
        <taxon>Spermatophyta</taxon>
        <taxon>Magnoliopsida</taxon>
        <taxon>eudicotyledons</taxon>
        <taxon>Gunneridae</taxon>
        <taxon>Pentapetalae</taxon>
        <taxon>asterids</taxon>
        <taxon>lamiids</taxon>
        <taxon>Gentianales</taxon>
        <taxon>Rubiaceae</taxon>
        <taxon>Cinchonoideae</taxon>
        <taxon>Cinchoneae</taxon>
        <taxon>Cinchona</taxon>
    </lineage>
</organism>
<dbReference type="Pfam" id="PF14223">
    <property type="entry name" value="Retrotran_gag_2"/>
    <property type="match status" value="1"/>
</dbReference>
<evidence type="ECO:0000313" key="2">
    <source>
        <dbReference type="Proteomes" id="UP001630127"/>
    </source>
</evidence>
<keyword evidence="2" id="KW-1185">Reference proteome</keyword>
<dbReference type="PANTHER" id="PTHR47592">
    <property type="entry name" value="PBF68 PROTEIN"/>
    <property type="match status" value="1"/>
</dbReference>
<accession>A0ABD2YQ18</accession>
<reference evidence="1 2" key="1">
    <citation type="submission" date="2024-11" db="EMBL/GenBank/DDBJ databases">
        <title>A near-complete genome assembly of Cinchona calisaya.</title>
        <authorList>
            <person name="Lian D.C."/>
            <person name="Zhao X.W."/>
            <person name="Wei L."/>
        </authorList>
    </citation>
    <scope>NUCLEOTIDE SEQUENCE [LARGE SCALE GENOMIC DNA]</scope>
    <source>
        <tissue evidence="1">Nenye</tissue>
    </source>
</reference>